<feature type="signal peptide" evidence="1">
    <location>
        <begin position="1"/>
        <end position="24"/>
    </location>
</feature>
<keyword evidence="1" id="KW-0732">Signal</keyword>
<evidence type="ECO:0000313" key="3">
    <source>
        <dbReference type="Proteomes" id="UP000635726"/>
    </source>
</evidence>
<reference evidence="2" key="1">
    <citation type="journal article" date="2014" name="Int. J. Syst. Evol. Microbiol.">
        <title>Complete genome sequence of Corynebacterium casei LMG S-19264T (=DSM 44701T), isolated from a smear-ripened cheese.</title>
        <authorList>
            <consortium name="US DOE Joint Genome Institute (JGI-PGF)"/>
            <person name="Walter F."/>
            <person name="Albersmeier A."/>
            <person name="Kalinowski J."/>
            <person name="Ruckert C."/>
        </authorList>
    </citation>
    <scope>NUCLEOTIDE SEQUENCE</scope>
    <source>
        <strain evidence="2">JCM 14371</strain>
    </source>
</reference>
<proteinExistence type="predicted"/>
<comment type="caution">
    <text evidence="2">The sequence shown here is derived from an EMBL/GenBank/DDBJ whole genome shotgun (WGS) entry which is preliminary data.</text>
</comment>
<name>A0A917UPX2_9DEIO</name>
<feature type="chain" id="PRO_5036974955" description="Lipoprotein" evidence="1">
    <location>
        <begin position="25"/>
        <end position="256"/>
    </location>
</feature>
<dbReference type="PROSITE" id="PS51257">
    <property type="entry name" value="PROKAR_LIPOPROTEIN"/>
    <property type="match status" value="1"/>
</dbReference>
<dbReference type="Proteomes" id="UP000635726">
    <property type="component" value="Unassembled WGS sequence"/>
</dbReference>
<reference evidence="2" key="2">
    <citation type="submission" date="2020-09" db="EMBL/GenBank/DDBJ databases">
        <authorList>
            <person name="Sun Q."/>
            <person name="Ohkuma M."/>
        </authorList>
    </citation>
    <scope>NUCLEOTIDE SEQUENCE</scope>
    <source>
        <strain evidence="2">JCM 14371</strain>
    </source>
</reference>
<dbReference type="AlphaFoldDB" id="A0A917UPX2"/>
<organism evidence="2 3">
    <name type="scientific">Deinococcus aquiradiocola</name>
    <dbReference type="NCBI Taxonomy" id="393059"/>
    <lineage>
        <taxon>Bacteria</taxon>
        <taxon>Thermotogati</taxon>
        <taxon>Deinococcota</taxon>
        <taxon>Deinococci</taxon>
        <taxon>Deinococcales</taxon>
        <taxon>Deinococcaceae</taxon>
        <taxon>Deinococcus</taxon>
    </lineage>
</organism>
<accession>A0A917UPX2</accession>
<sequence length="256" mass="25826">MSRPALLVAAALLLAGCTPTVSPARPSTVRPGAPALQASFSESGVLWLEGGRVTLARAPAYRRVSVPLQAQATAVGWQTANRTDTPWVALGAVGVLVTADARPVVLQAGRVVALTATRAYREDGSTVSYDGTPGAGLLGTPDATVTGGDGLEYATQAGKLYRVDSGGQTLLSTAALPYLYATPGGAATSNAPTAVTASGSYTLTGTALERRDAAGVLLASVPHPPGVVGAVGPLIVTLQPGGTLRFFAPELRELTP</sequence>
<evidence type="ECO:0000313" key="2">
    <source>
        <dbReference type="EMBL" id="GGJ73426.1"/>
    </source>
</evidence>
<gene>
    <name evidence="2" type="ORF">GCM10008939_17170</name>
</gene>
<dbReference type="EMBL" id="BMOE01000004">
    <property type="protein sequence ID" value="GGJ73426.1"/>
    <property type="molecule type" value="Genomic_DNA"/>
</dbReference>
<protein>
    <recommendedName>
        <fullName evidence="4">Lipoprotein</fullName>
    </recommendedName>
</protein>
<evidence type="ECO:0008006" key="4">
    <source>
        <dbReference type="Google" id="ProtNLM"/>
    </source>
</evidence>
<dbReference type="RefSeq" id="WP_188962288.1">
    <property type="nucleotide sequence ID" value="NZ_BMOE01000004.1"/>
</dbReference>
<keyword evidence="3" id="KW-1185">Reference proteome</keyword>
<evidence type="ECO:0000256" key="1">
    <source>
        <dbReference type="SAM" id="SignalP"/>
    </source>
</evidence>